<accession>A0A841JTP3</accession>
<comment type="caution">
    <text evidence="1">The sequence shown here is derived from an EMBL/GenBank/DDBJ whole genome shotgun (WGS) entry which is preliminary data.</text>
</comment>
<organism evidence="1 2">
    <name type="scientific">Silvibacterium bohemicum</name>
    <dbReference type="NCBI Taxonomy" id="1577686"/>
    <lineage>
        <taxon>Bacteria</taxon>
        <taxon>Pseudomonadati</taxon>
        <taxon>Acidobacteriota</taxon>
        <taxon>Terriglobia</taxon>
        <taxon>Terriglobales</taxon>
        <taxon>Acidobacteriaceae</taxon>
        <taxon>Silvibacterium</taxon>
    </lineage>
</organism>
<gene>
    <name evidence="1" type="ORF">HNQ77_002728</name>
</gene>
<dbReference type="Proteomes" id="UP000538666">
    <property type="component" value="Unassembled WGS sequence"/>
</dbReference>
<evidence type="ECO:0000313" key="2">
    <source>
        <dbReference type="Proteomes" id="UP000538666"/>
    </source>
</evidence>
<protein>
    <submittedName>
        <fullName evidence="1">Uncharacterized protein</fullName>
    </submittedName>
</protein>
<evidence type="ECO:0000313" key="1">
    <source>
        <dbReference type="EMBL" id="MBB6144772.1"/>
    </source>
</evidence>
<sequence length="31" mass="3718">MKMRLPQKLQMPGLDKFEIVNLLLWFIVVCL</sequence>
<name>A0A841JTP3_9BACT</name>
<proteinExistence type="predicted"/>
<dbReference type="EMBL" id="JACHEK010000005">
    <property type="protein sequence ID" value="MBB6144772.1"/>
    <property type="molecule type" value="Genomic_DNA"/>
</dbReference>
<reference evidence="1 2" key="1">
    <citation type="submission" date="2020-08" db="EMBL/GenBank/DDBJ databases">
        <title>Genomic Encyclopedia of Type Strains, Phase IV (KMG-IV): sequencing the most valuable type-strain genomes for metagenomic binning, comparative biology and taxonomic classification.</title>
        <authorList>
            <person name="Goeker M."/>
        </authorList>
    </citation>
    <scope>NUCLEOTIDE SEQUENCE [LARGE SCALE GENOMIC DNA]</scope>
    <source>
        <strain evidence="1 2">DSM 103733</strain>
    </source>
</reference>
<keyword evidence="2" id="KW-1185">Reference proteome</keyword>
<dbReference type="AlphaFoldDB" id="A0A841JTP3"/>